<feature type="transmembrane region" description="Helical" evidence="8">
    <location>
        <begin position="312"/>
        <end position="334"/>
    </location>
</feature>
<keyword evidence="3 8" id="KW-0812">Transmembrane</keyword>
<proteinExistence type="inferred from homology"/>
<accession>A0AAX4P7M6</accession>
<evidence type="ECO:0000256" key="4">
    <source>
        <dbReference type="ARBA" id="ARBA00022847"/>
    </source>
</evidence>
<organism evidence="10 11">
    <name type="scientific">Chloropicon roscoffensis</name>
    <dbReference type="NCBI Taxonomy" id="1461544"/>
    <lineage>
        <taxon>Eukaryota</taxon>
        <taxon>Viridiplantae</taxon>
        <taxon>Chlorophyta</taxon>
        <taxon>Chloropicophyceae</taxon>
        <taxon>Chloropicales</taxon>
        <taxon>Chloropicaceae</taxon>
        <taxon>Chloropicon</taxon>
    </lineage>
</organism>
<dbReference type="InterPro" id="IPR020846">
    <property type="entry name" value="MFS_dom"/>
</dbReference>
<keyword evidence="5 8" id="KW-1133">Transmembrane helix</keyword>
<feature type="transmembrane region" description="Helical" evidence="8">
    <location>
        <begin position="132"/>
        <end position="155"/>
    </location>
</feature>
<gene>
    <name evidence="10" type="ORF">HKI87_05g36290</name>
</gene>
<dbReference type="InterPro" id="IPR036259">
    <property type="entry name" value="MFS_trans_sf"/>
</dbReference>
<feature type="transmembrane region" description="Helical" evidence="8">
    <location>
        <begin position="167"/>
        <end position="190"/>
    </location>
</feature>
<name>A0AAX4P7M6_9CHLO</name>
<evidence type="ECO:0000256" key="2">
    <source>
        <dbReference type="ARBA" id="ARBA00022448"/>
    </source>
</evidence>
<feature type="domain" description="Major facilitator superfamily (MFS) profile" evidence="9">
    <location>
        <begin position="40"/>
        <end position="465"/>
    </location>
</feature>
<dbReference type="InterPro" id="IPR011701">
    <property type="entry name" value="MFS"/>
</dbReference>
<dbReference type="EMBL" id="CP151505">
    <property type="protein sequence ID" value="WZN62093.1"/>
    <property type="molecule type" value="Genomic_DNA"/>
</dbReference>
<keyword evidence="2" id="KW-0813">Transport</keyword>
<feature type="transmembrane region" description="Helical" evidence="8">
    <location>
        <begin position="403"/>
        <end position="427"/>
    </location>
</feature>
<keyword evidence="6 8" id="KW-0472">Membrane</keyword>
<dbReference type="Proteomes" id="UP001472866">
    <property type="component" value="Chromosome 05"/>
</dbReference>
<dbReference type="Pfam" id="PF07690">
    <property type="entry name" value="MFS_1"/>
    <property type="match status" value="1"/>
</dbReference>
<feature type="transmembrane region" description="Helical" evidence="8">
    <location>
        <begin position="439"/>
        <end position="460"/>
    </location>
</feature>
<keyword evidence="4" id="KW-0769">Symport</keyword>
<dbReference type="PROSITE" id="PS50850">
    <property type="entry name" value="MFS"/>
    <property type="match status" value="1"/>
</dbReference>
<feature type="transmembrane region" description="Helical" evidence="8">
    <location>
        <begin position="196"/>
        <end position="216"/>
    </location>
</feature>
<comment type="similarity">
    <text evidence="7">Belongs to the major facilitator superfamily. Sodium/anion cotransporter (TC 2.A.1.14) family.</text>
</comment>
<feature type="transmembrane region" description="Helical" evidence="8">
    <location>
        <begin position="346"/>
        <end position="365"/>
    </location>
</feature>
<feature type="transmembrane region" description="Helical" evidence="8">
    <location>
        <begin position="269"/>
        <end position="292"/>
    </location>
</feature>
<dbReference type="GO" id="GO:0015293">
    <property type="term" value="F:symporter activity"/>
    <property type="evidence" value="ECO:0007669"/>
    <property type="project" value="UniProtKB-KW"/>
</dbReference>
<keyword evidence="11" id="KW-1185">Reference proteome</keyword>
<evidence type="ECO:0000313" key="11">
    <source>
        <dbReference type="Proteomes" id="UP001472866"/>
    </source>
</evidence>
<evidence type="ECO:0000259" key="9">
    <source>
        <dbReference type="PROSITE" id="PS50850"/>
    </source>
</evidence>
<evidence type="ECO:0000256" key="1">
    <source>
        <dbReference type="ARBA" id="ARBA00004141"/>
    </source>
</evidence>
<evidence type="ECO:0000256" key="3">
    <source>
        <dbReference type="ARBA" id="ARBA00022692"/>
    </source>
</evidence>
<dbReference type="SUPFAM" id="SSF103473">
    <property type="entry name" value="MFS general substrate transporter"/>
    <property type="match status" value="1"/>
</dbReference>
<dbReference type="GO" id="GO:0016020">
    <property type="term" value="C:membrane"/>
    <property type="evidence" value="ECO:0007669"/>
    <property type="project" value="UniProtKB-SubCell"/>
</dbReference>
<reference evidence="10 11" key="1">
    <citation type="submission" date="2024-03" db="EMBL/GenBank/DDBJ databases">
        <title>Complete genome sequence of the green alga Chloropicon roscoffensis RCC1871.</title>
        <authorList>
            <person name="Lemieux C."/>
            <person name="Pombert J.-F."/>
            <person name="Otis C."/>
            <person name="Turmel M."/>
        </authorList>
    </citation>
    <scope>NUCLEOTIDE SEQUENCE [LARGE SCALE GENOMIC DNA]</scope>
    <source>
        <strain evidence="10 11">RCC1871</strain>
    </source>
</reference>
<dbReference type="AlphaFoldDB" id="A0AAX4P7M6"/>
<feature type="transmembrane region" description="Helical" evidence="8">
    <location>
        <begin position="36"/>
        <end position="53"/>
    </location>
</feature>
<dbReference type="PANTHER" id="PTHR11662:SF282">
    <property type="entry name" value="ANION TRANSPORTER 5-RELATED"/>
    <property type="match status" value="1"/>
</dbReference>
<evidence type="ECO:0000313" key="10">
    <source>
        <dbReference type="EMBL" id="WZN62093.1"/>
    </source>
</evidence>
<feature type="transmembrane region" description="Helical" evidence="8">
    <location>
        <begin position="371"/>
        <end position="391"/>
    </location>
</feature>
<protein>
    <submittedName>
        <fullName evidence="10">Anion transporter</fullName>
    </submittedName>
</protein>
<dbReference type="PANTHER" id="PTHR11662">
    <property type="entry name" value="SOLUTE CARRIER FAMILY 17"/>
    <property type="match status" value="1"/>
</dbReference>
<sequence>MEMRRAVAKKDGDGADDELQDLLPPSEASAAAKASSVNLLVLACFAATFAFYFERTGFPIIFTSAAKKIGKGLDEATKGQIMSSFFWGYAMSQIPASWVAHKQGGYYTLAGAFAAWGSLCLLEKSVMGVTPLLMVCRVLIGVAQGFVIPSIHSLLAAAMQGKDKSKAVSFVTSGMYLGSSSCYIVMPSIVSSYGSGVSLAVLGGFGLSWLCAWLLLKDRLSLTVPGKEDKTDDKTAVVDLEKSIPGEGSKAAEPKGPQKIPWSRMMQSTAVWAIITNNFVFHYAVYVIMNWLPTYFESVIKVQLTGLGLAKALPYLMMFGASNFGGIAGEYLIVTLNFSTKWARTILNTAGLGLSAVTIFCMYKAETKAQGLFIVTASLSLLGVSRGGFAVNHMDIAPEFAGVIMGISNTAGTIAGIVGVAFTGYLLETSGGASAIEGWKLALGFASLLNVFGLTVFHFYSKGTRVFT</sequence>
<evidence type="ECO:0000256" key="5">
    <source>
        <dbReference type="ARBA" id="ARBA00022989"/>
    </source>
</evidence>
<evidence type="ECO:0000256" key="7">
    <source>
        <dbReference type="ARBA" id="ARBA00024362"/>
    </source>
</evidence>
<comment type="subcellular location">
    <subcellularLocation>
        <location evidence="1">Membrane</location>
        <topology evidence="1">Multi-pass membrane protein</topology>
    </subcellularLocation>
</comment>
<evidence type="ECO:0000256" key="6">
    <source>
        <dbReference type="ARBA" id="ARBA00023136"/>
    </source>
</evidence>
<dbReference type="FunFam" id="1.20.1250.20:FF:000003">
    <property type="entry name" value="Solute carrier family 17 member 3"/>
    <property type="match status" value="1"/>
</dbReference>
<evidence type="ECO:0000256" key="8">
    <source>
        <dbReference type="SAM" id="Phobius"/>
    </source>
</evidence>
<dbReference type="InterPro" id="IPR050382">
    <property type="entry name" value="MFS_Na/Anion_cotransporter"/>
</dbReference>
<dbReference type="Gene3D" id="1.20.1250.20">
    <property type="entry name" value="MFS general substrate transporter like domains"/>
    <property type="match status" value="2"/>
</dbReference>